<evidence type="ECO:0008006" key="3">
    <source>
        <dbReference type="Google" id="ProtNLM"/>
    </source>
</evidence>
<dbReference type="AlphaFoldDB" id="E6VV13"/>
<sequence>MKIKSADSFFSYLGKHFPVMCASGAFPHLPPVMASAKWLDRLDDLSRRGIAKHVARLVSFRKEFETGAAKASGPERWIMQALARCAACAIAELDGAKAWGKSPELYLQVAFTGLEQAVDMPAKNQAAREKRFIKRLKAIPALLAHGPDNIETVSTASRSRTQTMIRDCARFLTGLGETDLGRAGKGPRLLGDSLNALRDYDRFVAARPETRETEGAPFALMAAGLLGTDRSAAEMFAIAEAEFVLRAHGLRKLEPELGTKWRDALAGYRGPAEETLEPMDAVVREIHRLRAFVYETALPGVFNDSGLRIDPQPLHMASTLRPIHYDPALGAWPDEPSRCYVSPQMFSGRGFRDDPARLARMRREYVFMTARQTYPGRHLLNSERRALGDSPLSQIISPLFIAGWLAFAENLLDELGYLENPLDRLVHHHRGLRRAGLAMIDAGLAAGSLTQDRCLSILADSGFSHEESLEQVRAIRLAPTSRITPVLGLHEFDTLRRESGLELGPFCAAVFAQGQIPFPALAESLKT</sequence>
<organism evidence="1 2">
    <name type="scientific">Pseudodesulfovibrio aespoeensis (strain ATCC 700646 / DSM 10631 / Aspo-2)</name>
    <name type="common">Desulfovibrio aespoeensis</name>
    <dbReference type="NCBI Taxonomy" id="643562"/>
    <lineage>
        <taxon>Bacteria</taxon>
        <taxon>Pseudomonadati</taxon>
        <taxon>Thermodesulfobacteriota</taxon>
        <taxon>Desulfovibrionia</taxon>
        <taxon>Desulfovibrionales</taxon>
        <taxon>Desulfovibrionaceae</taxon>
    </lineage>
</organism>
<dbReference type="KEGG" id="das:Daes_2518"/>
<evidence type="ECO:0000313" key="2">
    <source>
        <dbReference type="Proteomes" id="UP000002191"/>
    </source>
</evidence>
<evidence type="ECO:0000313" key="1">
    <source>
        <dbReference type="EMBL" id="ADU63521.1"/>
    </source>
</evidence>
<reference evidence="2" key="1">
    <citation type="submission" date="2010-12" db="EMBL/GenBank/DDBJ databases">
        <title>Complete sequence of Desulfovibrio aespoeensis Aspo-2.</title>
        <authorList>
            <consortium name="US DOE Joint Genome Institute"/>
            <person name="Lucas S."/>
            <person name="Copeland A."/>
            <person name="Lapidus A."/>
            <person name="Cheng J.-F."/>
            <person name="Goodwin L."/>
            <person name="Pitluck S."/>
            <person name="Chertkov O."/>
            <person name="Misra M."/>
            <person name="Detter J.C."/>
            <person name="Han C."/>
            <person name="Tapia R."/>
            <person name="Land M."/>
            <person name="Hauser L."/>
            <person name="Kyrpides N."/>
            <person name="Ivanova N."/>
            <person name="Ovchinnikova G."/>
            <person name="Pedersen K."/>
            <person name="Jagevall S."/>
            <person name="Hazen T."/>
            <person name="Woyke T."/>
        </authorList>
    </citation>
    <scope>NUCLEOTIDE SEQUENCE [LARGE SCALE GENOMIC DNA]</scope>
    <source>
        <strain evidence="2">ATCC 700646 / DSM 10631 / Aspo-2</strain>
    </source>
</reference>
<proteinExistence type="predicted"/>
<name>E6VV13_PSEA9</name>
<dbReference type="HOGENOM" id="CLU_515570_0_0_7"/>
<dbReference type="Proteomes" id="UP000002191">
    <property type="component" value="Chromosome"/>
</dbReference>
<accession>E6VV13</accession>
<dbReference type="InterPro" id="IPR010281">
    <property type="entry name" value="DUF885"/>
</dbReference>
<dbReference type="Pfam" id="PF05960">
    <property type="entry name" value="DUF885"/>
    <property type="match status" value="1"/>
</dbReference>
<protein>
    <recommendedName>
        <fullName evidence="3">DUF885 domain-containing protein</fullName>
    </recommendedName>
</protein>
<dbReference type="eggNOG" id="COG4805">
    <property type="taxonomic scope" value="Bacteria"/>
</dbReference>
<reference evidence="1 2" key="2">
    <citation type="journal article" date="2014" name="Genome Announc.">
        <title>Complete Genome Sequence of the Subsurface, Mesophilic Sulfate-Reducing Bacterium Desulfovibrio aespoeensis Aspo-2.</title>
        <authorList>
            <person name="Pedersen K."/>
            <person name="Bengtsson A."/>
            <person name="Edlund J."/>
            <person name="Rabe L."/>
            <person name="Hazen T."/>
            <person name="Chakraborty R."/>
            <person name="Goodwin L."/>
            <person name="Shapiro N."/>
        </authorList>
    </citation>
    <scope>NUCLEOTIDE SEQUENCE [LARGE SCALE GENOMIC DNA]</scope>
    <source>
        <strain evidence="2">ATCC 700646 / DSM 10631 / Aspo-2</strain>
    </source>
</reference>
<dbReference type="EMBL" id="CP002431">
    <property type="protein sequence ID" value="ADU63521.1"/>
    <property type="molecule type" value="Genomic_DNA"/>
</dbReference>
<dbReference type="STRING" id="643562.Daes_2518"/>
<dbReference type="OrthoDB" id="5441491at2"/>
<keyword evidence="2" id="KW-1185">Reference proteome</keyword>
<dbReference type="RefSeq" id="WP_013515433.1">
    <property type="nucleotide sequence ID" value="NC_014844.1"/>
</dbReference>
<gene>
    <name evidence="1" type="ordered locus">Daes_2518</name>
</gene>